<dbReference type="OMA" id="VENQPMT"/>
<comment type="caution">
    <text evidence="8">The sequence shown here is derived from an EMBL/GenBank/DDBJ whole genome shotgun (WGS) entry which is preliminary data.</text>
</comment>
<organism evidence="8 9">
    <name type="scientific">Uncinula necator</name>
    <name type="common">Grape powdery mildew</name>
    <dbReference type="NCBI Taxonomy" id="52586"/>
    <lineage>
        <taxon>Eukaryota</taxon>
        <taxon>Fungi</taxon>
        <taxon>Dikarya</taxon>
        <taxon>Ascomycota</taxon>
        <taxon>Pezizomycotina</taxon>
        <taxon>Leotiomycetes</taxon>
        <taxon>Erysiphales</taxon>
        <taxon>Erysiphaceae</taxon>
        <taxon>Erysiphe</taxon>
    </lineage>
</organism>
<feature type="region of interest" description="Disordered" evidence="7">
    <location>
        <begin position="1"/>
        <end position="51"/>
    </location>
</feature>
<keyword evidence="9" id="KW-1185">Reference proteome</keyword>
<dbReference type="InterPro" id="IPR001138">
    <property type="entry name" value="Zn2Cys6_DnaBD"/>
</dbReference>
<dbReference type="InterPro" id="IPR050335">
    <property type="entry name" value="ERT1_acuK_gluconeogen_tf"/>
</dbReference>
<dbReference type="PANTHER" id="PTHR47659">
    <property type="entry name" value="ZN(II)2CYS6 TRANSCRIPTION FACTOR (EUROFUNG)-RELATED"/>
    <property type="match status" value="1"/>
</dbReference>
<keyword evidence="2" id="KW-0862">Zinc</keyword>
<dbReference type="GO" id="GO:0008270">
    <property type="term" value="F:zinc ion binding"/>
    <property type="evidence" value="ECO:0007669"/>
    <property type="project" value="InterPro"/>
</dbReference>
<sequence length="556" mass="63222">MSGSPSLPPRLNLDTSDRVHGSHGSGGGLSIYRGLPIPQQEQHIDNRGLPNRTYSSYSEPLTFIGQYRSDHISPISVLSNPIQPVPQTSQQQHAQSHLEFSSYPSQTFHSLRQPIYPPPNRLSVRDQPSFPSPKQQRKTKGHVASACVPCKKAHLRCDGMSSSLRLYFISYDFMLKNDRAQAKVFAQRPCSRCVSNGKKDACVDVQHKKRGRPRLRDERETRYDNLTSTYSSADLIRRPLSLHSPIDHMNTPFSASISQRQVPILQNPRLSSSSEPACAYLSLDLVILKATKSFGETIGLQSILNRNFHDILSHNDREKLYRLQQSFEEERREREPNYLPPIYMAKFEETRVMQTVGFGPDDLAQARIDRQEMLTFQAPDGQQRTFQVRLGMAKKLSIYFIIVLLYIPKSSQPSYQQCLSPYTRESQSNESQYGIHSSLQPYSQNQVSFSYPSSSPFGDVRLDMNGYRTPVVEGLGLSYSSSNVMPYCQPQIRSDYSQQNSSYQVPRSELLQGIQTRQYDLQLPPIRDPHSYRDYGKSRLDIGGLLDDPEAEKSRG</sequence>
<dbReference type="GO" id="GO:0003677">
    <property type="term" value="F:DNA binding"/>
    <property type="evidence" value="ECO:0007669"/>
    <property type="project" value="UniProtKB-KW"/>
</dbReference>
<reference evidence="8 9" key="1">
    <citation type="journal article" date="2014" name="BMC Genomics">
        <title>Adaptive genomic structural variation in the grape powdery mildew pathogen, Erysiphe necator.</title>
        <authorList>
            <person name="Jones L."/>
            <person name="Riaz S."/>
            <person name="Morales-Cruz A."/>
            <person name="Amrine K.C."/>
            <person name="McGuire B."/>
            <person name="Gubler W.D."/>
            <person name="Walker M.A."/>
            <person name="Cantu D."/>
        </authorList>
    </citation>
    <scope>NUCLEOTIDE SEQUENCE [LARGE SCALE GENOMIC DNA]</scope>
    <source>
        <strain evidence="9">c</strain>
    </source>
</reference>
<evidence type="ECO:0000313" key="8">
    <source>
        <dbReference type="EMBL" id="KHJ35452.1"/>
    </source>
</evidence>
<evidence type="ECO:0000256" key="4">
    <source>
        <dbReference type="ARBA" id="ARBA00023125"/>
    </source>
</evidence>
<keyword evidence="5" id="KW-0804">Transcription</keyword>
<evidence type="ECO:0000256" key="6">
    <source>
        <dbReference type="ARBA" id="ARBA00023242"/>
    </source>
</evidence>
<gene>
    <name evidence="8" type="ORF">EV44_g1306</name>
</gene>
<proteinExistence type="predicted"/>
<evidence type="ECO:0000256" key="5">
    <source>
        <dbReference type="ARBA" id="ARBA00023163"/>
    </source>
</evidence>
<dbReference type="GO" id="GO:0000981">
    <property type="term" value="F:DNA-binding transcription factor activity, RNA polymerase II-specific"/>
    <property type="evidence" value="ECO:0007669"/>
    <property type="project" value="InterPro"/>
</dbReference>
<keyword evidence="6" id="KW-0539">Nucleus</keyword>
<keyword evidence="4" id="KW-0238">DNA-binding</keyword>
<dbReference type="CDD" id="cd00067">
    <property type="entry name" value="GAL4"/>
    <property type="match status" value="1"/>
</dbReference>
<feature type="region of interest" description="Disordered" evidence="7">
    <location>
        <begin position="109"/>
        <end position="141"/>
    </location>
</feature>
<feature type="region of interest" description="Disordered" evidence="7">
    <location>
        <begin position="78"/>
        <end position="97"/>
    </location>
</feature>
<accession>A0A0B1P9T8</accession>
<protein>
    <submittedName>
        <fullName evidence="8">Putative c6 zinc finger domain containing protein</fullName>
    </submittedName>
</protein>
<dbReference type="PANTHER" id="PTHR47659:SF4">
    <property type="entry name" value="ZN(II)2CYS6 TRANSCRIPTION FACTOR (EUROFUNG)"/>
    <property type="match status" value="1"/>
</dbReference>
<dbReference type="AlphaFoldDB" id="A0A0B1P9T8"/>
<evidence type="ECO:0000256" key="1">
    <source>
        <dbReference type="ARBA" id="ARBA00022723"/>
    </source>
</evidence>
<dbReference type="Proteomes" id="UP000030854">
    <property type="component" value="Unassembled WGS sequence"/>
</dbReference>
<evidence type="ECO:0000256" key="2">
    <source>
        <dbReference type="ARBA" id="ARBA00022833"/>
    </source>
</evidence>
<dbReference type="EMBL" id="JNVN01000389">
    <property type="protein sequence ID" value="KHJ35452.1"/>
    <property type="molecule type" value="Genomic_DNA"/>
</dbReference>
<name>A0A0B1P9T8_UNCNE</name>
<keyword evidence="3" id="KW-0805">Transcription regulation</keyword>
<dbReference type="HOGENOM" id="CLU_028977_0_0_1"/>
<evidence type="ECO:0000256" key="7">
    <source>
        <dbReference type="SAM" id="MobiDB-lite"/>
    </source>
</evidence>
<evidence type="ECO:0000313" key="9">
    <source>
        <dbReference type="Proteomes" id="UP000030854"/>
    </source>
</evidence>
<evidence type="ECO:0000256" key="3">
    <source>
        <dbReference type="ARBA" id="ARBA00023015"/>
    </source>
</evidence>
<keyword evidence="1" id="KW-0479">Metal-binding</keyword>